<organism evidence="1 2">
    <name type="scientific">Piloderma croceum (strain F 1598)</name>
    <dbReference type="NCBI Taxonomy" id="765440"/>
    <lineage>
        <taxon>Eukaryota</taxon>
        <taxon>Fungi</taxon>
        <taxon>Dikarya</taxon>
        <taxon>Basidiomycota</taxon>
        <taxon>Agaricomycotina</taxon>
        <taxon>Agaricomycetes</taxon>
        <taxon>Agaricomycetidae</taxon>
        <taxon>Atheliales</taxon>
        <taxon>Atheliaceae</taxon>
        <taxon>Piloderma</taxon>
    </lineage>
</organism>
<protein>
    <submittedName>
        <fullName evidence="1">Uncharacterized protein</fullName>
    </submittedName>
</protein>
<dbReference type="HOGENOM" id="CLU_1066016_0_0_1"/>
<reference evidence="2" key="2">
    <citation type="submission" date="2015-01" db="EMBL/GenBank/DDBJ databases">
        <title>Evolutionary Origins and Diversification of the Mycorrhizal Mutualists.</title>
        <authorList>
            <consortium name="DOE Joint Genome Institute"/>
            <consortium name="Mycorrhizal Genomics Consortium"/>
            <person name="Kohler A."/>
            <person name="Kuo A."/>
            <person name="Nagy L.G."/>
            <person name="Floudas D."/>
            <person name="Copeland A."/>
            <person name="Barry K.W."/>
            <person name="Cichocki N."/>
            <person name="Veneault-Fourrey C."/>
            <person name="LaButti K."/>
            <person name="Lindquist E.A."/>
            <person name="Lipzen A."/>
            <person name="Lundell T."/>
            <person name="Morin E."/>
            <person name="Murat C."/>
            <person name="Riley R."/>
            <person name="Ohm R."/>
            <person name="Sun H."/>
            <person name="Tunlid A."/>
            <person name="Henrissat B."/>
            <person name="Grigoriev I.V."/>
            <person name="Hibbett D.S."/>
            <person name="Martin F."/>
        </authorList>
    </citation>
    <scope>NUCLEOTIDE SEQUENCE [LARGE SCALE GENOMIC DNA]</scope>
    <source>
        <strain evidence="2">F 1598</strain>
    </source>
</reference>
<keyword evidence="2" id="KW-1185">Reference proteome</keyword>
<evidence type="ECO:0000313" key="2">
    <source>
        <dbReference type="Proteomes" id="UP000054166"/>
    </source>
</evidence>
<accession>A0A0C3G7E1</accession>
<evidence type="ECO:0000313" key="1">
    <source>
        <dbReference type="EMBL" id="KIM92115.1"/>
    </source>
</evidence>
<proteinExistence type="predicted"/>
<gene>
    <name evidence="1" type="ORF">PILCRDRAFT_83414</name>
</gene>
<dbReference type="InParanoid" id="A0A0C3G7E1"/>
<dbReference type="AlphaFoldDB" id="A0A0C3G7E1"/>
<dbReference type="Proteomes" id="UP000054166">
    <property type="component" value="Unassembled WGS sequence"/>
</dbReference>
<sequence>MLLLSFTCTLPCFLSTVLMTCITDFLSLLRKLILLSVVCMLNVRFATDKIAPNILLVGDGAGSVVICTSSSPTDDDTAALEDGIGGVEDHETIGQSIDGDAPKGLTLRLACSDDTSERGACHQPLQNQEIHFEWVLLVLSIAEEWNSKCEVKPFTDSLEESPAFHHQLLMLGSKGTVLGWHDVQAHLHECQALNFNGLCCGVEEKLLLENIKYLVLVKIGYPLAPRHQNLGYLQTTAKLTMQASARTQGSCVMRRLMTLVQ</sequence>
<name>A0A0C3G7E1_PILCF</name>
<reference evidence="1 2" key="1">
    <citation type="submission" date="2014-04" db="EMBL/GenBank/DDBJ databases">
        <authorList>
            <consortium name="DOE Joint Genome Institute"/>
            <person name="Kuo A."/>
            <person name="Tarkka M."/>
            <person name="Buscot F."/>
            <person name="Kohler A."/>
            <person name="Nagy L.G."/>
            <person name="Floudas D."/>
            <person name="Copeland A."/>
            <person name="Barry K.W."/>
            <person name="Cichocki N."/>
            <person name="Veneault-Fourrey C."/>
            <person name="LaButti K."/>
            <person name="Lindquist E.A."/>
            <person name="Lipzen A."/>
            <person name="Lundell T."/>
            <person name="Morin E."/>
            <person name="Murat C."/>
            <person name="Sun H."/>
            <person name="Tunlid A."/>
            <person name="Henrissat B."/>
            <person name="Grigoriev I.V."/>
            <person name="Hibbett D.S."/>
            <person name="Martin F."/>
            <person name="Nordberg H.P."/>
            <person name="Cantor M.N."/>
            <person name="Hua S.X."/>
        </authorList>
    </citation>
    <scope>NUCLEOTIDE SEQUENCE [LARGE SCALE GENOMIC DNA]</scope>
    <source>
        <strain evidence="1 2">F 1598</strain>
    </source>
</reference>
<dbReference type="EMBL" id="KN832970">
    <property type="protein sequence ID" value="KIM92115.1"/>
    <property type="molecule type" value="Genomic_DNA"/>
</dbReference>